<feature type="transmembrane region" description="Helical" evidence="1">
    <location>
        <begin position="281"/>
        <end position="301"/>
    </location>
</feature>
<sequence length="401" mass="43733">MTGRDPHESHRAASPLELLFDLSFVIAIGAASGQFAHAIAAGHIAAALLGFAFAMYAICWAWINFSWFASAYDTDDWIYRLTTMVQIIGVIVLALGLPALFESIEHGEHLDNRIMVVGYVIMRVALVAQWLRAAKQDPERRATAISYVKFILVAQVGWIVVAFTELPLVPTLVLSALLYLIEMGGPVLSERKSSGTPWHAHHIAERYGLFAIIALGEGLFGTIASVSAIVEEQSWSMEAILIVVAGVGLTFGLWWNYFILPSGPILHRHRERSWVWGYGHMFIYSSIAAVGAGLHVAAYVIEDHAEIGNVGAVLSVVIPVFIFCAALFAIFGFLVREFDRFHISLMLGATVLLGIAVAMAFGGVSIGWCLVVVTLAPAVIVVGYETVGHRHEAAYLERETT</sequence>
<proteinExistence type="predicted"/>
<accession>A0A4Q9GY97</accession>
<feature type="transmembrane region" description="Helical" evidence="1">
    <location>
        <begin position="12"/>
        <end position="32"/>
    </location>
</feature>
<keyword evidence="1" id="KW-1133">Transmembrane helix</keyword>
<comment type="caution">
    <text evidence="2">The sequence shown here is derived from an EMBL/GenBank/DDBJ whole genome shotgun (WGS) entry which is preliminary data.</text>
</comment>
<feature type="transmembrane region" description="Helical" evidence="1">
    <location>
        <begin position="169"/>
        <end position="188"/>
    </location>
</feature>
<feature type="transmembrane region" description="Helical" evidence="1">
    <location>
        <begin position="341"/>
        <end position="359"/>
    </location>
</feature>
<keyword evidence="1" id="KW-0812">Transmembrane</keyword>
<dbReference type="PANTHER" id="PTHR36840:SF1">
    <property type="entry name" value="BLL5714 PROTEIN"/>
    <property type="match status" value="1"/>
</dbReference>
<dbReference type="Pfam" id="PF06772">
    <property type="entry name" value="LtrA"/>
    <property type="match status" value="1"/>
</dbReference>
<dbReference type="InterPro" id="IPR010640">
    <property type="entry name" value="Low_temperature_requirement_A"/>
</dbReference>
<feature type="transmembrane region" description="Helical" evidence="1">
    <location>
        <begin position="113"/>
        <end position="132"/>
    </location>
</feature>
<name>A0A4Q9GY97_9MICO</name>
<evidence type="ECO:0000256" key="1">
    <source>
        <dbReference type="SAM" id="Phobius"/>
    </source>
</evidence>
<keyword evidence="3" id="KW-1185">Reference proteome</keyword>
<evidence type="ECO:0000313" key="2">
    <source>
        <dbReference type="EMBL" id="TBN58598.1"/>
    </source>
</evidence>
<organism evidence="2 3">
    <name type="scientific">Glaciihabitans arcticus</name>
    <dbReference type="NCBI Taxonomy" id="2668039"/>
    <lineage>
        <taxon>Bacteria</taxon>
        <taxon>Bacillati</taxon>
        <taxon>Actinomycetota</taxon>
        <taxon>Actinomycetes</taxon>
        <taxon>Micrococcales</taxon>
        <taxon>Microbacteriaceae</taxon>
        <taxon>Glaciihabitans</taxon>
    </lineage>
</organism>
<gene>
    <name evidence="2" type="ORF">EYE40_08665</name>
</gene>
<evidence type="ECO:0000313" key="3">
    <source>
        <dbReference type="Proteomes" id="UP000294194"/>
    </source>
</evidence>
<feature type="transmembrane region" description="Helical" evidence="1">
    <location>
        <begin position="77"/>
        <end position="101"/>
    </location>
</feature>
<feature type="transmembrane region" description="Helical" evidence="1">
    <location>
        <begin position="313"/>
        <end position="334"/>
    </location>
</feature>
<dbReference type="AlphaFoldDB" id="A0A4Q9GY97"/>
<feature type="transmembrane region" description="Helical" evidence="1">
    <location>
        <begin position="365"/>
        <end position="384"/>
    </location>
</feature>
<dbReference type="EMBL" id="SISG01000001">
    <property type="protein sequence ID" value="TBN58598.1"/>
    <property type="molecule type" value="Genomic_DNA"/>
</dbReference>
<keyword evidence="1" id="KW-0472">Membrane</keyword>
<feature type="transmembrane region" description="Helical" evidence="1">
    <location>
        <begin position="144"/>
        <end position="163"/>
    </location>
</feature>
<reference evidence="3" key="1">
    <citation type="submission" date="2019-02" db="EMBL/GenBank/DDBJ databases">
        <title>Glaciihabitans arcticus sp. nov., a psychrotolerant bacterium isolated from polar soil.</title>
        <authorList>
            <person name="Dahal R.H."/>
        </authorList>
    </citation>
    <scope>NUCLEOTIDE SEQUENCE [LARGE SCALE GENOMIC DNA]</scope>
    <source>
        <strain evidence="3">RP-3-7</strain>
    </source>
</reference>
<protein>
    <submittedName>
        <fullName evidence="2">Low temperature requirement protein A</fullName>
    </submittedName>
</protein>
<feature type="transmembrane region" description="Helical" evidence="1">
    <location>
        <begin position="44"/>
        <end position="65"/>
    </location>
</feature>
<feature type="transmembrane region" description="Helical" evidence="1">
    <location>
        <begin position="236"/>
        <end position="260"/>
    </location>
</feature>
<dbReference type="PANTHER" id="PTHR36840">
    <property type="entry name" value="BLL5714 PROTEIN"/>
    <property type="match status" value="1"/>
</dbReference>
<dbReference type="Proteomes" id="UP000294194">
    <property type="component" value="Unassembled WGS sequence"/>
</dbReference>
<feature type="transmembrane region" description="Helical" evidence="1">
    <location>
        <begin position="209"/>
        <end position="230"/>
    </location>
</feature>